<protein>
    <recommendedName>
        <fullName evidence="5 6">RNA 3'-terminal phosphate cyclase</fullName>
        <shortName evidence="5">RNA cyclase</shortName>
        <shortName evidence="5">RNA-3'-phosphate cyclase</shortName>
        <ecNumber evidence="5 6">6.5.1.4</ecNumber>
    </recommendedName>
</protein>
<feature type="active site" description="Tele-AMP-histidine intermediate" evidence="5">
    <location>
        <position position="313"/>
    </location>
</feature>
<comment type="subcellular location">
    <subcellularLocation>
        <location evidence="5">Cytoplasm</location>
    </subcellularLocation>
</comment>
<dbReference type="HAMAP" id="MF_00200">
    <property type="entry name" value="RTC"/>
    <property type="match status" value="1"/>
</dbReference>
<feature type="binding site" evidence="5">
    <location>
        <position position="102"/>
    </location>
    <ligand>
        <name>ATP</name>
        <dbReference type="ChEBI" id="CHEBI:30616"/>
    </ligand>
</feature>
<dbReference type="Gene3D" id="3.30.360.20">
    <property type="entry name" value="RNA 3'-terminal phosphate cyclase, insert domain"/>
    <property type="match status" value="1"/>
</dbReference>
<dbReference type="GO" id="GO:0006396">
    <property type="term" value="P:RNA processing"/>
    <property type="evidence" value="ECO:0007669"/>
    <property type="project" value="UniProtKB-UniRule"/>
</dbReference>
<accession>M5UAQ9</accession>
<proteinExistence type="inferred from homology"/>
<dbReference type="SUPFAM" id="SSF55205">
    <property type="entry name" value="EPT/RTPC-like"/>
    <property type="match status" value="1"/>
</dbReference>
<dbReference type="InterPro" id="IPR020719">
    <property type="entry name" value="RNA3'_term_phos_cycl-like_CS"/>
</dbReference>
<evidence type="ECO:0000259" key="8">
    <source>
        <dbReference type="Pfam" id="PF05189"/>
    </source>
</evidence>
<dbReference type="NCBIfam" id="TIGR03399">
    <property type="entry name" value="RNA_3prim_cycl"/>
    <property type="match status" value="1"/>
</dbReference>
<dbReference type="InterPro" id="IPR037136">
    <property type="entry name" value="RNA3'_phos_cyclase_dom_sf"/>
</dbReference>
<dbReference type="Proteomes" id="UP000011885">
    <property type="component" value="Unassembled WGS sequence"/>
</dbReference>
<name>M5UAQ9_9BACT</name>
<dbReference type="InterPro" id="IPR013792">
    <property type="entry name" value="RNA3'P_cycl/enolpyr_Trfase_a/b"/>
</dbReference>
<dbReference type="EC" id="6.5.1.4" evidence="5 6"/>
<dbReference type="InterPro" id="IPR000228">
    <property type="entry name" value="RNA3'_term_phos_cyc"/>
</dbReference>
<dbReference type="InterPro" id="IPR023797">
    <property type="entry name" value="RNA3'_phos_cyclase_dom"/>
</dbReference>
<dbReference type="NCBIfam" id="NF003246">
    <property type="entry name" value="PRK04204.1-2"/>
    <property type="match status" value="1"/>
</dbReference>
<feature type="domain" description="RNA 3'-terminal phosphate cyclase insert" evidence="8">
    <location>
        <begin position="189"/>
        <end position="275"/>
    </location>
</feature>
<keyword evidence="10" id="KW-1185">Reference proteome</keyword>
<dbReference type="PANTHER" id="PTHR11096">
    <property type="entry name" value="RNA 3' TERMINAL PHOSPHATE CYCLASE"/>
    <property type="match status" value="1"/>
</dbReference>
<keyword evidence="2 5" id="KW-0436">Ligase</keyword>
<evidence type="ECO:0000256" key="2">
    <source>
        <dbReference type="ARBA" id="ARBA00022598"/>
    </source>
</evidence>
<dbReference type="Gene3D" id="3.65.10.20">
    <property type="entry name" value="RNA 3'-terminal phosphate cyclase domain"/>
    <property type="match status" value="1"/>
</dbReference>
<evidence type="ECO:0000256" key="4">
    <source>
        <dbReference type="ARBA" id="ARBA00024481"/>
    </source>
</evidence>
<evidence type="ECO:0000313" key="10">
    <source>
        <dbReference type="Proteomes" id="UP000011885"/>
    </source>
</evidence>
<dbReference type="AlphaFoldDB" id="M5UAQ9"/>
<dbReference type="PANTHER" id="PTHR11096:SF0">
    <property type="entry name" value="RNA 3'-TERMINAL PHOSPHATE CYCLASE"/>
    <property type="match status" value="1"/>
</dbReference>
<dbReference type="GO" id="GO:0003963">
    <property type="term" value="F:RNA-3'-phosphate cyclase activity"/>
    <property type="evidence" value="ECO:0007669"/>
    <property type="project" value="UniProtKB-UniRule"/>
</dbReference>
<comment type="function">
    <text evidence="5">Catalyzes the conversion of 3'-phosphate to a 2',3'-cyclic phosphodiester at the end of RNA. The mechanism of action of the enzyme occurs in 3 steps: (A) adenylation of the enzyme by ATP; (B) transfer of adenylate to an RNA-N3'P to produce RNA-N3'PP5'A; (C) and attack of the adjacent 2'-hydroxyl on the 3'-phosphorus in the diester linkage to produce the cyclic end product. The biological role of this enzyme is unknown but it is likely to function in some aspects of cellular RNA processing.</text>
</comment>
<comment type="caution">
    <text evidence="9">The sequence shown here is derived from an EMBL/GenBank/DDBJ whole genome shotgun (WGS) entry which is preliminary data.</text>
</comment>
<comment type="similarity">
    <text evidence="1 5">Belongs to the RNA 3'-terminal cyclase family. Type 1 subfamily.</text>
</comment>
<evidence type="ECO:0000256" key="6">
    <source>
        <dbReference type="NCBIfam" id="TIGR03399"/>
    </source>
</evidence>
<evidence type="ECO:0000256" key="5">
    <source>
        <dbReference type="HAMAP-Rule" id="MF_00200"/>
    </source>
</evidence>
<feature type="domain" description="RNA 3'-terminal phosphate cyclase" evidence="7">
    <location>
        <begin position="11"/>
        <end position="331"/>
    </location>
</feature>
<comment type="catalytic activity">
    <reaction evidence="4 5">
        <text>a 3'-end 3'-phospho-ribonucleotide-RNA + ATP = a 3'-end 2',3'-cyclophospho-ribonucleotide-RNA + AMP + diphosphate</text>
        <dbReference type="Rhea" id="RHEA:23976"/>
        <dbReference type="Rhea" id="RHEA-COMP:10463"/>
        <dbReference type="Rhea" id="RHEA-COMP:10464"/>
        <dbReference type="ChEBI" id="CHEBI:30616"/>
        <dbReference type="ChEBI" id="CHEBI:33019"/>
        <dbReference type="ChEBI" id="CHEBI:83062"/>
        <dbReference type="ChEBI" id="CHEBI:83064"/>
        <dbReference type="ChEBI" id="CHEBI:456215"/>
        <dbReference type="EC" id="6.5.1.4"/>
    </reaction>
</comment>
<dbReference type="InterPro" id="IPR017770">
    <property type="entry name" value="RNA3'_term_phos_cyc_type_1"/>
</dbReference>
<keyword evidence="5" id="KW-0963">Cytoplasm</keyword>
<dbReference type="Pfam" id="PF01137">
    <property type="entry name" value="RTC"/>
    <property type="match status" value="1"/>
</dbReference>
<dbReference type="Pfam" id="PF05189">
    <property type="entry name" value="RTC_insert"/>
    <property type="match status" value="1"/>
</dbReference>
<dbReference type="RefSeq" id="WP_008673063.1">
    <property type="nucleotide sequence ID" value="NZ_ANOH01000003.1"/>
</dbReference>
<evidence type="ECO:0000313" key="9">
    <source>
        <dbReference type="EMBL" id="EMI58510.1"/>
    </source>
</evidence>
<organism evidence="9 10">
    <name type="scientific">Rhodopirellula sallentina SM41</name>
    <dbReference type="NCBI Taxonomy" id="1263870"/>
    <lineage>
        <taxon>Bacteria</taxon>
        <taxon>Pseudomonadati</taxon>
        <taxon>Planctomycetota</taxon>
        <taxon>Planctomycetia</taxon>
        <taxon>Pirellulales</taxon>
        <taxon>Pirellulaceae</taxon>
        <taxon>Rhodopirellula</taxon>
    </lineage>
</organism>
<gene>
    <name evidence="5" type="primary">rtcA</name>
    <name evidence="9" type="ORF">RSSM_00037</name>
</gene>
<dbReference type="InterPro" id="IPR013791">
    <property type="entry name" value="RNA3'-term_phos_cycl_insert"/>
</dbReference>
<dbReference type="SUPFAM" id="SSF52913">
    <property type="entry name" value="RNA 3'-terminal phosphate cyclase, RPTC, insert domain"/>
    <property type="match status" value="1"/>
</dbReference>
<dbReference type="PROSITE" id="PS01287">
    <property type="entry name" value="RTC"/>
    <property type="match status" value="1"/>
</dbReference>
<keyword evidence="5" id="KW-0067">ATP-binding</keyword>
<dbReference type="GO" id="GO:0005737">
    <property type="term" value="C:cytoplasm"/>
    <property type="evidence" value="ECO:0007669"/>
    <property type="project" value="UniProtKB-SubCell"/>
</dbReference>
<evidence type="ECO:0000256" key="1">
    <source>
        <dbReference type="ARBA" id="ARBA00009206"/>
    </source>
</evidence>
<reference evidence="9 10" key="1">
    <citation type="journal article" date="2013" name="Mar. Genomics">
        <title>Expression of sulfatases in Rhodopirellula baltica and the diversity of sulfatases in the genus Rhodopirellula.</title>
        <authorList>
            <person name="Wegner C.E."/>
            <person name="Richter-Heitmann T."/>
            <person name="Klindworth A."/>
            <person name="Klockow C."/>
            <person name="Richter M."/>
            <person name="Achstetter T."/>
            <person name="Glockner F.O."/>
            <person name="Harder J."/>
        </authorList>
    </citation>
    <scope>NUCLEOTIDE SEQUENCE [LARGE SCALE GENOMIC DNA]</scope>
    <source>
        <strain evidence="9 10">SM41</strain>
    </source>
</reference>
<sequence length="344" mass="36936">MKVIKIDGSAGEGGGQIVRSSLALAAVTGTAVEIDQIRGGRTKPGLLRQHLAGVKAIQAITRADVVGAELRSSSLRLVPHTLEGGEYAFEVGSAGSAVLVAQTVLPALLFANRESIVTIQGGTHAQWAPPFDFFANCFLPLLARMNASVNASIESHGFYPAGGGKIELRIKPTEGLKGLSLVERKGELRTEVRSLVADIPMSVGERECDIIRRKTGWHPDCFETRPIEKSGGPGNVVMIQCGFDNVTEMATGFGRVGVRAERVARSALREAKAYLASGVPVGNYLADQLLLPSGIAVLSNERSEFRTTKLSLHCQTHIEVLRRFLDLDIQVRENEDDSVSVKLS</sequence>
<evidence type="ECO:0000256" key="3">
    <source>
        <dbReference type="ARBA" id="ARBA00022741"/>
    </source>
</evidence>
<evidence type="ECO:0000259" key="7">
    <source>
        <dbReference type="Pfam" id="PF01137"/>
    </source>
</evidence>
<dbReference type="PATRIC" id="fig|1263870.3.peg.45"/>
<dbReference type="PIRSF" id="PIRSF005378">
    <property type="entry name" value="RNA3'_term_phos_cycl_euk"/>
    <property type="match status" value="1"/>
</dbReference>
<dbReference type="EMBL" id="ANOH01000003">
    <property type="protein sequence ID" value="EMI58510.1"/>
    <property type="molecule type" value="Genomic_DNA"/>
</dbReference>
<dbReference type="GO" id="GO:0005524">
    <property type="term" value="F:ATP binding"/>
    <property type="evidence" value="ECO:0007669"/>
    <property type="project" value="UniProtKB-KW"/>
</dbReference>
<keyword evidence="3 5" id="KW-0547">Nucleotide-binding</keyword>
<dbReference type="InterPro" id="IPR036553">
    <property type="entry name" value="RPTC_insert"/>
</dbReference>
<feature type="binding site" evidence="5">
    <location>
        <begin position="284"/>
        <end position="288"/>
    </location>
    <ligand>
        <name>ATP</name>
        <dbReference type="ChEBI" id="CHEBI:30616"/>
    </ligand>
</feature>